<sequence>MSIVRKRLSAAVNQGNHATILWFVRLYTPLGLEEDGLQAYIDYLKNVISMRSRLEFDQLIELMEQSYSSSSVGNQGQHFDYLFHLGPFGWCAVGAEQRNLESCKHFFSPCKGDGAKPRVKYLLRGFPSSRGALNPLHQIYPFSKRLINWYPGCEDLKQNHPIAIDISWSCNLHVNELYSARTPRRSNQEAITEYTKQRDFLASLLKKNQASSINGAPRILVRTGKLFIRKTLNRKIQMTHLKSLEIKAI</sequence>
<dbReference type="InterPro" id="IPR048682">
    <property type="entry name" value="COG4"/>
</dbReference>
<dbReference type="PANTHER" id="PTHR24016">
    <property type="entry name" value="CONSERVED OLIGOMERIC GOLGI COMPLEX SUBUNIT 4"/>
    <property type="match status" value="1"/>
</dbReference>
<comment type="caution">
    <text evidence="1">The sequence shown here is derived from an EMBL/GenBank/DDBJ whole genome shotgun (WGS) entry which is preliminary data.</text>
</comment>
<dbReference type="Proteomes" id="UP001188597">
    <property type="component" value="Unassembled WGS sequence"/>
</dbReference>
<gene>
    <name evidence="1" type="ORF">RJ639_046238</name>
</gene>
<evidence type="ECO:0000313" key="2">
    <source>
        <dbReference type="Proteomes" id="UP001188597"/>
    </source>
</evidence>
<keyword evidence="2" id="KW-1185">Reference proteome</keyword>
<accession>A0AA88W8C9</accession>
<proteinExistence type="predicted"/>
<organism evidence="1 2">
    <name type="scientific">Escallonia herrerae</name>
    <dbReference type="NCBI Taxonomy" id="1293975"/>
    <lineage>
        <taxon>Eukaryota</taxon>
        <taxon>Viridiplantae</taxon>
        <taxon>Streptophyta</taxon>
        <taxon>Embryophyta</taxon>
        <taxon>Tracheophyta</taxon>
        <taxon>Spermatophyta</taxon>
        <taxon>Magnoliopsida</taxon>
        <taxon>eudicotyledons</taxon>
        <taxon>Gunneridae</taxon>
        <taxon>Pentapetalae</taxon>
        <taxon>asterids</taxon>
        <taxon>campanulids</taxon>
        <taxon>Escalloniales</taxon>
        <taxon>Escalloniaceae</taxon>
        <taxon>Escallonia</taxon>
    </lineage>
</organism>
<dbReference type="AlphaFoldDB" id="A0AA88W8C9"/>
<evidence type="ECO:0000313" key="1">
    <source>
        <dbReference type="EMBL" id="KAK3021849.1"/>
    </source>
</evidence>
<name>A0AA88W8C9_9ASTE</name>
<reference evidence="1" key="1">
    <citation type="submission" date="2022-12" db="EMBL/GenBank/DDBJ databases">
        <title>Draft genome assemblies for two species of Escallonia (Escalloniales).</title>
        <authorList>
            <person name="Chanderbali A."/>
            <person name="Dervinis C."/>
            <person name="Anghel I."/>
            <person name="Soltis D."/>
            <person name="Soltis P."/>
            <person name="Zapata F."/>
        </authorList>
    </citation>
    <scope>NUCLEOTIDE SEQUENCE</scope>
    <source>
        <strain evidence="1">UCBG64.0493</strain>
        <tissue evidence="1">Leaf</tissue>
    </source>
</reference>
<dbReference type="PANTHER" id="PTHR24016:SF0">
    <property type="entry name" value="CONSERVED OLIGOMERIC GOLGI COMPLEX SUBUNIT 4"/>
    <property type="match status" value="1"/>
</dbReference>
<dbReference type="EMBL" id="JAVXUP010000741">
    <property type="protein sequence ID" value="KAK3021849.1"/>
    <property type="molecule type" value="Genomic_DNA"/>
</dbReference>
<protein>
    <submittedName>
        <fullName evidence="1">Uncharacterized protein</fullName>
    </submittedName>
</protein>